<dbReference type="RefSeq" id="WP_234994237.1">
    <property type="nucleotide sequence ID" value="NZ_FYEZ01000001.1"/>
</dbReference>
<proteinExistence type="predicted"/>
<dbReference type="AlphaFoldDB" id="A0A212T5Z9"/>
<reference evidence="2 3" key="1">
    <citation type="submission" date="2017-06" db="EMBL/GenBank/DDBJ databases">
        <authorList>
            <person name="Kim H.J."/>
            <person name="Triplett B.A."/>
        </authorList>
    </citation>
    <scope>NUCLEOTIDE SEQUENCE [LARGE SCALE GENOMIC DNA]</scope>
    <source>
        <strain evidence="2 3">DSM 22179</strain>
    </source>
</reference>
<dbReference type="EMBL" id="FYEZ01000001">
    <property type="protein sequence ID" value="SNC61483.1"/>
    <property type="molecule type" value="Genomic_DNA"/>
</dbReference>
<accession>A0A212T5Z9</accession>
<evidence type="ECO:0000313" key="3">
    <source>
        <dbReference type="Proteomes" id="UP000198122"/>
    </source>
</evidence>
<gene>
    <name evidence="2" type="ORF">SAMN05445756_0491</name>
</gene>
<name>A0A212T5Z9_9MICO</name>
<dbReference type="Proteomes" id="UP000198122">
    <property type="component" value="Unassembled WGS sequence"/>
</dbReference>
<evidence type="ECO:0000313" key="2">
    <source>
        <dbReference type="EMBL" id="SNC61483.1"/>
    </source>
</evidence>
<feature type="compositionally biased region" description="Basic residues" evidence="1">
    <location>
        <begin position="1"/>
        <end position="18"/>
    </location>
</feature>
<keyword evidence="3" id="KW-1185">Reference proteome</keyword>
<feature type="region of interest" description="Disordered" evidence="1">
    <location>
        <begin position="1"/>
        <end position="37"/>
    </location>
</feature>
<sequence>MGKGARRGGSRGSARARRSIGASGPPLGALSHTPDRTEWRGGREFVVRTLRGNSEGRVYRCPGCHQELASAVPHYVVWPHDGMLGVEDRRHWHTRCWEIG</sequence>
<evidence type="ECO:0000256" key="1">
    <source>
        <dbReference type="SAM" id="MobiDB-lite"/>
    </source>
</evidence>
<organism evidence="2 3">
    <name type="scientific">Kytococcus aerolatus</name>
    <dbReference type="NCBI Taxonomy" id="592308"/>
    <lineage>
        <taxon>Bacteria</taxon>
        <taxon>Bacillati</taxon>
        <taxon>Actinomycetota</taxon>
        <taxon>Actinomycetes</taxon>
        <taxon>Micrococcales</taxon>
        <taxon>Kytococcaceae</taxon>
        <taxon>Kytococcus</taxon>
    </lineage>
</organism>
<protein>
    <recommendedName>
        <fullName evidence="4">ATP/GTP-binding protein</fullName>
    </recommendedName>
</protein>
<evidence type="ECO:0008006" key="4">
    <source>
        <dbReference type="Google" id="ProtNLM"/>
    </source>
</evidence>